<dbReference type="SUPFAM" id="SSF53383">
    <property type="entry name" value="PLP-dependent transferases"/>
    <property type="match status" value="1"/>
</dbReference>
<dbReference type="PANTHER" id="PTHR42790:SF19">
    <property type="entry name" value="KYNURENINE_ALPHA-AMINOADIPATE AMINOTRANSFERASE, MITOCHONDRIAL"/>
    <property type="match status" value="1"/>
</dbReference>
<name>A0A8H6W715_MYCCL</name>
<evidence type="ECO:0000313" key="7">
    <source>
        <dbReference type="Proteomes" id="UP000613580"/>
    </source>
</evidence>
<comment type="similarity">
    <text evidence="2">Belongs to the class-I pyridoxal-phosphate-dependent aminotransferase family.</text>
</comment>
<dbReference type="Proteomes" id="UP000613580">
    <property type="component" value="Unassembled WGS sequence"/>
</dbReference>
<dbReference type="InterPro" id="IPR015421">
    <property type="entry name" value="PyrdxlP-dep_Trfase_major"/>
</dbReference>
<reference evidence="6" key="1">
    <citation type="submission" date="2020-05" db="EMBL/GenBank/DDBJ databases">
        <title>Mycena genomes resolve the evolution of fungal bioluminescence.</title>
        <authorList>
            <person name="Tsai I.J."/>
        </authorList>
    </citation>
    <scope>NUCLEOTIDE SEQUENCE</scope>
    <source>
        <strain evidence="6">110903Hualien_Pintung</strain>
    </source>
</reference>
<evidence type="ECO:0000256" key="2">
    <source>
        <dbReference type="ARBA" id="ARBA00007441"/>
    </source>
</evidence>
<accession>A0A8H6W715</accession>
<evidence type="ECO:0000256" key="5">
    <source>
        <dbReference type="ARBA" id="ARBA00022898"/>
    </source>
</evidence>
<dbReference type="Gene3D" id="3.40.640.10">
    <property type="entry name" value="Type I PLP-dependent aspartate aminotransferase-like (Major domain)"/>
    <property type="match status" value="1"/>
</dbReference>
<comment type="cofactor">
    <cofactor evidence="1">
        <name>pyridoxal 5'-phosphate</name>
        <dbReference type="ChEBI" id="CHEBI:597326"/>
    </cofactor>
</comment>
<sequence>MIPYAATPQAPRLSSAVVRSALAREHDILILEDDLYHYLYFGPAESRHPILIPLERSTTTAAAAGHPIGRILRMELVSGSAGVRIGFVSSPTQLLRAIEAHPGIINLQPPGLTQAILIALLSSCDCKWGHLRHVDIRVSGVYRANLNRDAFDAAPCRHLGDVAMVERSTAPSGVVLLVSAAAAAGRRSGRVCEDQGVAFERVCCGWEGAGVCVCGRGCVQFVGCGR</sequence>
<proteinExistence type="inferred from homology"/>
<keyword evidence="5" id="KW-0663">Pyridoxal phosphate</keyword>
<dbReference type="InterPro" id="IPR015424">
    <property type="entry name" value="PyrdxlP-dep_Trfase"/>
</dbReference>
<dbReference type="PANTHER" id="PTHR42790">
    <property type="entry name" value="AMINOTRANSFERASE"/>
    <property type="match status" value="1"/>
</dbReference>
<gene>
    <name evidence="6" type="ORF">HMN09_00779200</name>
</gene>
<keyword evidence="3" id="KW-0032">Aminotransferase</keyword>
<organism evidence="6 7">
    <name type="scientific">Mycena chlorophos</name>
    <name type="common">Agaric fungus</name>
    <name type="synonym">Agaricus chlorophos</name>
    <dbReference type="NCBI Taxonomy" id="658473"/>
    <lineage>
        <taxon>Eukaryota</taxon>
        <taxon>Fungi</taxon>
        <taxon>Dikarya</taxon>
        <taxon>Basidiomycota</taxon>
        <taxon>Agaricomycotina</taxon>
        <taxon>Agaricomycetes</taxon>
        <taxon>Agaricomycetidae</taxon>
        <taxon>Agaricales</taxon>
        <taxon>Marasmiineae</taxon>
        <taxon>Mycenaceae</taxon>
        <taxon>Mycena</taxon>
    </lineage>
</organism>
<evidence type="ECO:0000256" key="1">
    <source>
        <dbReference type="ARBA" id="ARBA00001933"/>
    </source>
</evidence>
<comment type="caution">
    <text evidence="6">The sequence shown here is derived from an EMBL/GenBank/DDBJ whole genome shotgun (WGS) entry which is preliminary data.</text>
</comment>
<evidence type="ECO:0000256" key="3">
    <source>
        <dbReference type="ARBA" id="ARBA00022576"/>
    </source>
</evidence>
<evidence type="ECO:0000313" key="6">
    <source>
        <dbReference type="EMBL" id="KAF7305281.1"/>
    </source>
</evidence>
<evidence type="ECO:0000256" key="4">
    <source>
        <dbReference type="ARBA" id="ARBA00022679"/>
    </source>
</evidence>
<keyword evidence="7" id="KW-1185">Reference proteome</keyword>
<protein>
    <submittedName>
        <fullName evidence="6">Aminotran-1-2 domain-containing protein</fullName>
    </submittedName>
</protein>
<dbReference type="GO" id="GO:0008483">
    <property type="term" value="F:transaminase activity"/>
    <property type="evidence" value="ECO:0007669"/>
    <property type="project" value="UniProtKB-KW"/>
</dbReference>
<dbReference type="EMBL" id="JACAZE010000010">
    <property type="protein sequence ID" value="KAF7305281.1"/>
    <property type="molecule type" value="Genomic_DNA"/>
</dbReference>
<dbReference type="GO" id="GO:1901605">
    <property type="term" value="P:alpha-amino acid metabolic process"/>
    <property type="evidence" value="ECO:0007669"/>
    <property type="project" value="TreeGrafter"/>
</dbReference>
<dbReference type="InterPro" id="IPR050859">
    <property type="entry name" value="Class-I_PLP-dep_aminotransf"/>
</dbReference>
<dbReference type="AlphaFoldDB" id="A0A8H6W715"/>
<dbReference type="OrthoDB" id="691673at2759"/>
<keyword evidence="4" id="KW-0808">Transferase</keyword>